<comment type="caution">
    <text evidence="1">The sequence shown here is derived from an EMBL/GenBank/DDBJ whole genome shotgun (WGS) entry which is preliminary data.</text>
</comment>
<organism evidence="1 2">
    <name type="scientific">Pseudoxanthomonas helianthi</name>
    <dbReference type="NCBI Taxonomy" id="1453541"/>
    <lineage>
        <taxon>Bacteria</taxon>
        <taxon>Pseudomonadati</taxon>
        <taxon>Pseudomonadota</taxon>
        <taxon>Gammaproteobacteria</taxon>
        <taxon>Lysobacterales</taxon>
        <taxon>Lysobacteraceae</taxon>
        <taxon>Pseudoxanthomonas</taxon>
    </lineage>
</organism>
<protein>
    <submittedName>
        <fullName evidence="1">Uncharacterized protein</fullName>
    </submittedName>
</protein>
<evidence type="ECO:0000313" key="1">
    <source>
        <dbReference type="EMBL" id="MBP3984157.1"/>
    </source>
</evidence>
<evidence type="ECO:0000313" key="2">
    <source>
        <dbReference type="Proteomes" id="UP000673447"/>
    </source>
</evidence>
<reference evidence="1" key="1">
    <citation type="journal article" date="2016" name="Int. J. Syst. Evol. Microbiol.">
        <title>Pseudoxanthomonas helianthi sp. nov., isolated from roots of Jerusalem artichoke (Helianthus tuberosus).</title>
        <authorList>
            <person name="Kittiwongwattana C."/>
            <person name="Thawai C."/>
        </authorList>
    </citation>
    <scope>NUCLEOTIDE SEQUENCE</scope>
    <source>
        <strain evidence="1">110414</strain>
    </source>
</reference>
<dbReference type="AlphaFoldDB" id="A0A940X2Z8"/>
<reference evidence="1" key="2">
    <citation type="submission" date="2021-03" db="EMBL/GenBank/DDBJ databases">
        <authorList>
            <person name="Cao W."/>
        </authorList>
    </citation>
    <scope>NUCLEOTIDE SEQUENCE</scope>
    <source>
        <strain evidence="1">110414</strain>
    </source>
</reference>
<gene>
    <name evidence="1" type="ORF">J5837_06910</name>
</gene>
<proteinExistence type="predicted"/>
<accession>A0A940X2Z8</accession>
<dbReference type="RefSeq" id="WP_210535941.1">
    <property type="nucleotide sequence ID" value="NZ_JAGKTC010000001.1"/>
</dbReference>
<dbReference type="EMBL" id="JAGKTC010000001">
    <property type="protein sequence ID" value="MBP3984157.1"/>
    <property type="molecule type" value="Genomic_DNA"/>
</dbReference>
<sequence length="301" mass="32909">MHPRAFAILLLSALLALPGCKPRAPVELEGAATEPATAVRQLAKRVHDNDLAGFARDALPPADLARMETAWREGRTRWPLTELPLDNQLLPMLQALSAPGAEQKLRRGFDRQFANQNRDLRDAARSLGLFGAKYVQQQGDYSEDERRHYPQLIAALGAWAEDAPLGDPKRAHAAIPPLCAAARRTGLTSEAALNEAGMLGSLQRLGPFFAQVKTGIASYGLDIDRSLADLRTGLVEQKGDQATVRLHYPLADAEIDTVVHLQRRDGRWYLAGYLAEADKMAAMETSPEITPEATENPTPKP</sequence>
<keyword evidence="2" id="KW-1185">Reference proteome</keyword>
<name>A0A940X2Z8_9GAMM</name>
<dbReference type="Proteomes" id="UP000673447">
    <property type="component" value="Unassembled WGS sequence"/>
</dbReference>